<dbReference type="AlphaFoldDB" id="A0A6B8KEY9"/>
<name>A0A6B8KEY9_9HYPH</name>
<dbReference type="Proteomes" id="UP000309061">
    <property type="component" value="Chromosome"/>
</dbReference>
<dbReference type="KEGG" id="mhey:H2LOC_004140"/>
<gene>
    <name evidence="1" type="ORF">H2LOC_004140</name>
</gene>
<accession>A0A6B8KEY9</accession>
<sequence length="106" mass="12077">MALSNSERQARWRAKLKAQAALGNARLLDVLREHMRKLLLHDVDLSQDFTEEERRLWIDAAESVIAQKDNELMEVLNALIEAWHKDECVAISRRLAAQSAAGKRDG</sequence>
<protein>
    <submittedName>
        <fullName evidence="1">Uncharacterized protein</fullName>
    </submittedName>
</protein>
<evidence type="ECO:0000313" key="2">
    <source>
        <dbReference type="Proteomes" id="UP000309061"/>
    </source>
</evidence>
<evidence type="ECO:0000313" key="1">
    <source>
        <dbReference type="EMBL" id="QGM44940.1"/>
    </source>
</evidence>
<keyword evidence="2" id="KW-1185">Reference proteome</keyword>
<dbReference type="RefSeq" id="WP_136495232.1">
    <property type="nucleotide sequence ID" value="NZ_CP046052.1"/>
</dbReference>
<organism evidence="1 2">
    <name type="scientific">Methylocystis heyeri</name>
    <dbReference type="NCBI Taxonomy" id="391905"/>
    <lineage>
        <taxon>Bacteria</taxon>
        <taxon>Pseudomonadati</taxon>
        <taxon>Pseudomonadota</taxon>
        <taxon>Alphaproteobacteria</taxon>
        <taxon>Hyphomicrobiales</taxon>
        <taxon>Methylocystaceae</taxon>
        <taxon>Methylocystis</taxon>
    </lineage>
</organism>
<dbReference type="EMBL" id="CP046052">
    <property type="protein sequence ID" value="QGM44940.1"/>
    <property type="molecule type" value="Genomic_DNA"/>
</dbReference>
<proteinExistence type="predicted"/>
<reference evidence="1 2" key="1">
    <citation type="submission" date="2019-11" db="EMBL/GenBank/DDBJ databases">
        <title>The genome sequence of Methylocystis heyeri.</title>
        <authorList>
            <person name="Oshkin I.Y."/>
            <person name="Miroshnikov K."/>
            <person name="Dedysh S.N."/>
        </authorList>
    </citation>
    <scope>NUCLEOTIDE SEQUENCE [LARGE SCALE GENOMIC DNA]</scope>
    <source>
        <strain evidence="1 2">H2</strain>
    </source>
</reference>